<sequence length="720" mass="74158">MATSRPDPALTSGRSETDTRVTVRGRILLSPSASGGTGGPRRRLLRLLPLGLVVVLGCLLAVGAWAAPVPSPSSAVSQAAAAQPQPELPLPLPTVAPGETCPPGSPDPICNFPTGSPRPSVPATPLPPITELPPPESCFPGQIGCAPGEPNTAPTTSPGSPCVGEGCIPQPSSPAPSTPPGPTGPGADGDDPDCGITNIEGCINKAINAVFRELVKSALDPLLKLLGDTAFSTPTLDSLPGVTNLWNNSWLIVLACYSGLIMIGGIIVMSHESVQSRYSIKEIAPRLVISFIASMLSLFVIDKAIRLANALSTAVLSGGADPPKLGDNLTQSINGTYSAMASGGLFVILLQVVLVIAVIALLLVYVVRVIITLLLTVSAPLWVACHALPHTDGIARWGWRALAATLGIQVVQSLTLIVAVNTFLNGSTKLFSSVGGGLMMLFAVLGLLYILIKIPSWFLSATKLGGGGRSFLGGLVKAVIAAKTFGAIAGSSGGFGASRAAGIATTPRGRGGNGRARVADPPWPPQPRLAPTPEAVNKRMQQQYDAERLLAAQHPRVPSQEPKFLQPGPQTTTHDPAVSPTPSGPPPKPKFSSTPRPAVPLPPPGGGRRRVTNPRFQTANPSHRQGNGQAPARPVGVAAVPPHLRFQPAAPEPGHVSRPDTPATATPSAPVFRTPRPEPRPADARPRTPAAPPVTFRAPTPPPAPPAPAPKPSSRGGKTS</sequence>
<dbReference type="InterPro" id="IPR045782">
    <property type="entry name" value="TrbL_3"/>
</dbReference>
<feature type="region of interest" description="Disordered" evidence="1">
    <location>
        <begin position="503"/>
        <end position="532"/>
    </location>
</feature>
<feature type="transmembrane region" description="Helical" evidence="2">
    <location>
        <begin position="430"/>
        <end position="452"/>
    </location>
</feature>
<feature type="transmembrane region" description="Helical" evidence="2">
    <location>
        <begin position="283"/>
        <end position="301"/>
    </location>
</feature>
<reference evidence="3 4" key="1">
    <citation type="journal article" date="2014" name="J. Biotechnol.">
        <title>Complete genome sequence of the actinobacterium Amycolatopsis japonica MG417-CF17(T) (=DSM 44213T) producing (S,S)-N,N'-ethylenediaminedisuccinic acid.</title>
        <authorList>
            <person name="Stegmann E."/>
            <person name="Albersmeier A."/>
            <person name="Spohn M."/>
            <person name="Gert H."/>
            <person name="Weber T."/>
            <person name="Wohlleben W."/>
            <person name="Kalinowski J."/>
            <person name="Ruckert C."/>
        </authorList>
    </citation>
    <scope>NUCLEOTIDE SEQUENCE [LARGE SCALE GENOMIC DNA]</scope>
    <source>
        <strain evidence="4">MG417-CF17 (DSM 44213)</strain>
    </source>
</reference>
<dbReference type="STRING" id="208439.AJAP_07485"/>
<evidence type="ECO:0000313" key="4">
    <source>
        <dbReference type="Proteomes" id="UP000028492"/>
    </source>
</evidence>
<evidence type="ECO:0000313" key="3">
    <source>
        <dbReference type="EMBL" id="AIG74409.1"/>
    </source>
</evidence>
<feature type="transmembrane region" description="Helical" evidence="2">
    <location>
        <begin position="339"/>
        <end position="363"/>
    </location>
</feature>
<dbReference type="AlphaFoldDB" id="A0A075UPF9"/>
<dbReference type="HOGENOM" id="CLU_395799_0_0_11"/>
<evidence type="ECO:0000256" key="1">
    <source>
        <dbReference type="SAM" id="MobiDB-lite"/>
    </source>
</evidence>
<dbReference type="PANTHER" id="PTHR24216:SF65">
    <property type="entry name" value="PAXILLIN-LIKE PROTEIN 1"/>
    <property type="match status" value="1"/>
</dbReference>
<feature type="transmembrane region" description="Helical" evidence="2">
    <location>
        <begin position="47"/>
        <end position="67"/>
    </location>
</feature>
<protein>
    <submittedName>
        <fullName evidence="3">Putative membrane protein</fullName>
    </submittedName>
</protein>
<organism evidence="3 4">
    <name type="scientific">Amycolatopsis japonica</name>
    <dbReference type="NCBI Taxonomy" id="208439"/>
    <lineage>
        <taxon>Bacteria</taxon>
        <taxon>Bacillati</taxon>
        <taxon>Actinomycetota</taxon>
        <taxon>Actinomycetes</taxon>
        <taxon>Pseudonocardiales</taxon>
        <taxon>Pseudonocardiaceae</taxon>
        <taxon>Amycolatopsis</taxon>
        <taxon>Amycolatopsis japonica group</taxon>
    </lineage>
</organism>
<feature type="region of interest" description="Disordered" evidence="1">
    <location>
        <begin position="87"/>
        <end position="109"/>
    </location>
</feature>
<feature type="region of interest" description="Disordered" evidence="1">
    <location>
        <begin position="556"/>
        <end position="720"/>
    </location>
</feature>
<keyword evidence="2" id="KW-1133">Transmembrane helix</keyword>
<feature type="compositionally biased region" description="Pro residues" evidence="1">
    <location>
        <begin position="171"/>
        <end position="183"/>
    </location>
</feature>
<dbReference type="eggNOG" id="COG3087">
    <property type="taxonomic scope" value="Bacteria"/>
</dbReference>
<feature type="compositionally biased region" description="Pro residues" evidence="1">
    <location>
        <begin position="699"/>
        <end position="711"/>
    </location>
</feature>
<feature type="compositionally biased region" description="Low complexity" evidence="1">
    <location>
        <begin position="630"/>
        <end position="642"/>
    </location>
</feature>
<feature type="compositionally biased region" description="Polar residues" evidence="1">
    <location>
        <begin position="616"/>
        <end position="628"/>
    </location>
</feature>
<feature type="compositionally biased region" description="Basic and acidic residues" evidence="1">
    <location>
        <begin position="675"/>
        <end position="686"/>
    </location>
</feature>
<feature type="region of interest" description="Disordered" evidence="1">
    <location>
        <begin position="145"/>
        <end position="193"/>
    </location>
</feature>
<dbReference type="PANTHER" id="PTHR24216">
    <property type="entry name" value="PAXILLIN-RELATED"/>
    <property type="match status" value="1"/>
</dbReference>
<keyword evidence="4" id="KW-1185">Reference proteome</keyword>
<feature type="compositionally biased region" description="Pro residues" evidence="1">
    <location>
        <begin position="521"/>
        <end position="530"/>
    </location>
</feature>
<feature type="transmembrane region" description="Helical" evidence="2">
    <location>
        <begin position="250"/>
        <end position="271"/>
    </location>
</feature>
<feature type="transmembrane region" description="Helical" evidence="2">
    <location>
        <begin position="401"/>
        <end position="423"/>
    </location>
</feature>
<dbReference type="Pfam" id="PF19590">
    <property type="entry name" value="TrbL_3"/>
    <property type="match status" value="1"/>
</dbReference>
<dbReference type="KEGG" id="aja:AJAP_07485"/>
<evidence type="ECO:0000256" key="2">
    <source>
        <dbReference type="SAM" id="Phobius"/>
    </source>
</evidence>
<feature type="compositionally biased region" description="Low complexity" evidence="1">
    <location>
        <begin position="661"/>
        <end position="674"/>
    </location>
</feature>
<accession>A0A075UPF9</accession>
<dbReference type="Proteomes" id="UP000028492">
    <property type="component" value="Chromosome"/>
</dbReference>
<feature type="transmembrane region" description="Helical" evidence="2">
    <location>
        <begin position="370"/>
        <end position="389"/>
    </location>
</feature>
<dbReference type="EMBL" id="CP008953">
    <property type="protein sequence ID" value="AIG74409.1"/>
    <property type="molecule type" value="Genomic_DNA"/>
</dbReference>
<gene>
    <name evidence="3" type="ORF">AJAP_07485</name>
</gene>
<keyword evidence="2" id="KW-0812">Transmembrane</keyword>
<name>A0A075UPF9_9PSEU</name>
<proteinExistence type="predicted"/>
<keyword evidence="2" id="KW-0472">Membrane</keyword>